<name>A0A2I1FPX5_9GLOM</name>
<proteinExistence type="predicted"/>
<dbReference type="AlphaFoldDB" id="A0A2I1FPX5"/>
<dbReference type="VEuPathDB" id="FungiDB:FUN_006109"/>
<dbReference type="EMBL" id="LLXJ01000034">
    <property type="protein sequence ID" value="PKC16796.1"/>
    <property type="molecule type" value="Genomic_DNA"/>
</dbReference>
<protein>
    <submittedName>
        <fullName evidence="2">Uncharacterized protein</fullName>
    </submittedName>
</protein>
<evidence type="ECO:0000313" key="4">
    <source>
        <dbReference type="Proteomes" id="UP000232688"/>
    </source>
</evidence>
<accession>A0A2I1FPX5</accession>
<feature type="non-terminal residue" evidence="2">
    <location>
        <position position="126"/>
    </location>
</feature>
<dbReference type="Proteomes" id="UP000232688">
    <property type="component" value="Unassembled WGS sequence"/>
</dbReference>
<evidence type="ECO:0000313" key="5">
    <source>
        <dbReference type="Proteomes" id="UP000232722"/>
    </source>
</evidence>
<organism evidence="2 5">
    <name type="scientific">Rhizophagus irregularis</name>
    <dbReference type="NCBI Taxonomy" id="588596"/>
    <lineage>
        <taxon>Eukaryota</taxon>
        <taxon>Fungi</taxon>
        <taxon>Fungi incertae sedis</taxon>
        <taxon>Mucoromycota</taxon>
        <taxon>Glomeromycotina</taxon>
        <taxon>Glomeromycetes</taxon>
        <taxon>Glomerales</taxon>
        <taxon>Glomeraceae</taxon>
        <taxon>Rhizophagus</taxon>
    </lineage>
</organism>
<comment type="caution">
    <text evidence="2">The sequence shown here is derived from an EMBL/GenBank/DDBJ whole genome shotgun (WGS) entry which is preliminary data.</text>
</comment>
<sequence>MEKNTPKAIREKLKQILGSQYDNNKFIDFCLLALEAKINTNLSKVSKQLFGFSESKNILFLASLLDSFIIHFKELIWLPRCNATIAWEKDRNIERKDKLNKSESMDRYLKSCHQHEKQSKQDKHSS</sequence>
<dbReference type="Proteomes" id="UP000232722">
    <property type="component" value="Unassembled WGS sequence"/>
</dbReference>
<dbReference type="EMBL" id="LLXH01005525">
    <property type="protein sequence ID" value="PKC52576.1"/>
    <property type="molecule type" value="Genomic_DNA"/>
</dbReference>
<reference evidence="3 4" key="4">
    <citation type="submission" date="2017-10" db="EMBL/GenBank/DDBJ databases">
        <title>Genome analyses suggest a sexual origin of heterokaryosis in a supposedly ancient asexual fungus.</title>
        <authorList>
            <person name="Corradi N."/>
            <person name="Sedzielewska K."/>
            <person name="Noel J."/>
            <person name="Charron P."/>
            <person name="Farinelli L."/>
            <person name="Marton T."/>
            <person name="Kruger M."/>
            <person name="Pelin A."/>
            <person name="Brachmann A."/>
            <person name="Corradi N."/>
        </authorList>
    </citation>
    <scope>NUCLEOTIDE SEQUENCE [LARGE SCALE GENOMIC DNA]</scope>
    <source>
        <strain evidence="3 4">A1</strain>
    </source>
</reference>
<feature type="region of interest" description="Disordered" evidence="1">
    <location>
        <begin position="107"/>
        <end position="126"/>
    </location>
</feature>
<reference evidence="3 4" key="3">
    <citation type="submission" date="2017-10" db="EMBL/GenBank/DDBJ databases">
        <title>Extensive intraspecific genome diversity in a model arbuscular mycorrhizal fungus.</title>
        <authorList>
            <person name="Chen E.C.H."/>
            <person name="Morin E."/>
            <person name="Baudet D."/>
            <person name="Noel J."/>
            <person name="Ndikumana S."/>
            <person name="Charron P."/>
            <person name="St-Onge C."/>
            <person name="Giorgi J."/>
            <person name="Grigoriev I.V."/>
            <person name="Roux C."/>
            <person name="Martin F.M."/>
            <person name="Corradi N."/>
        </authorList>
    </citation>
    <scope>NUCLEOTIDE SEQUENCE [LARGE SCALE GENOMIC DNA]</scope>
    <source>
        <strain evidence="3 4">A1</strain>
    </source>
</reference>
<evidence type="ECO:0000256" key="1">
    <source>
        <dbReference type="SAM" id="MobiDB-lite"/>
    </source>
</evidence>
<dbReference type="OrthoDB" id="2386076at2759"/>
<reference evidence="2 5" key="1">
    <citation type="submission" date="2016-04" db="EMBL/GenBank/DDBJ databases">
        <title>Genome analyses suggest a sexual origin of heterokaryosis in a supposedly ancient asexual fungus.</title>
        <authorList>
            <person name="Ropars J."/>
            <person name="Sedzielewska K."/>
            <person name="Noel J."/>
            <person name="Charron P."/>
            <person name="Farinelli L."/>
            <person name="Marton T."/>
            <person name="Kruger M."/>
            <person name="Pelin A."/>
            <person name="Brachmann A."/>
            <person name="Corradi N."/>
        </authorList>
    </citation>
    <scope>NUCLEOTIDE SEQUENCE [LARGE SCALE GENOMIC DNA]</scope>
    <source>
        <strain evidence="2 5">A5</strain>
    </source>
</reference>
<evidence type="ECO:0000313" key="2">
    <source>
        <dbReference type="EMBL" id="PKC16796.1"/>
    </source>
</evidence>
<gene>
    <name evidence="3" type="ORF">RhiirA1_430227</name>
    <name evidence="2" type="ORF">RhiirA5_347244</name>
</gene>
<reference evidence="2 5" key="2">
    <citation type="submission" date="2017-09" db="EMBL/GenBank/DDBJ databases">
        <title>Extensive intraspecific genome diversity in a model arbuscular mycorrhizal fungus.</title>
        <authorList>
            <person name="Chen E.C."/>
            <person name="Morin E."/>
            <person name="Beaudet D."/>
            <person name="Noel J."/>
            <person name="Ndikumana S."/>
            <person name="Charron P."/>
            <person name="St-Onge C."/>
            <person name="Giorgi J."/>
            <person name="Grigoriev I.V."/>
            <person name="Roux C."/>
            <person name="Martin F.M."/>
            <person name="Corradi N."/>
        </authorList>
    </citation>
    <scope>NUCLEOTIDE SEQUENCE [LARGE SCALE GENOMIC DNA]</scope>
    <source>
        <strain evidence="2 5">A5</strain>
    </source>
</reference>
<dbReference type="VEuPathDB" id="FungiDB:RhiirA1_430227"/>
<evidence type="ECO:0000313" key="3">
    <source>
        <dbReference type="EMBL" id="PKC52576.1"/>
    </source>
</evidence>